<keyword evidence="6" id="KW-1185">Reference proteome</keyword>
<gene>
    <name evidence="5" type="ORF">KIN20_018348</name>
</gene>
<dbReference type="Gene3D" id="3.40.50.1010">
    <property type="entry name" value="5'-nuclease"/>
    <property type="match status" value="1"/>
</dbReference>
<name>A0AAD5N3K2_PARTN</name>
<dbReference type="GO" id="GO:0004520">
    <property type="term" value="F:DNA endonuclease activity"/>
    <property type="evidence" value="ECO:0007669"/>
    <property type="project" value="TreeGrafter"/>
</dbReference>
<dbReference type="SMART" id="SM00279">
    <property type="entry name" value="HhH2"/>
    <property type="match status" value="1"/>
</dbReference>
<reference evidence="5" key="1">
    <citation type="submission" date="2021-06" db="EMBL/GenBank/DDBJ databases">
        <title>Parelaphostrongylus tenuis whole genome reference sequence.</title>
        <authorList>
            <person name="Garwood T.J."/>
            <person name="Larsen P.A."/>
            <person name="Fountain-Jones N.M."/>
            <person name="Garbe J.R."/>
            <person name="Macchietto M.G."/>
            <person name="Kania S.A."/>
            <person name="Gerhold R.W."/>
            <person name="Richards J.E."/>
            <person name="Wolf T.M."/>
        </authorList>
    </citation>
    <scope>NUCLEOTIDE SEQUENCE</scope>
    <source>
        <strain evidence="5">MNPRO001-30</strain>
        <tissue evidence="5">Meninges</tissue>
    </source>
</reference>
<evidence type="ECO:0000259" key="4">
    <source>
        <dbReference type="SMART" id="SM00484"/>
    </source>
</evidence>
<dbReference type="InterPro" id="IPR036279">
    <property type="entry name" value="5-3_exonuclease_C_sf"/>
</dbReference>
<evidence type="ECO:0000256" key="1">
    <source>
        <dbReference type="ARBA" id="ARBA00004123"/>
    </source>
</evidence>
<dbReference type="Pfam" id="PF00867">
    <property type="entry name" value="XPG_I"/>
    <property type="match status" value="1"/>
</dbReference>
<dbReference type="Gene3D" id="1.10.150.20">
    <property type="entry name" value="5' to 3' exonuclease, C-terminal subdomain"/>
    <property type="match status" value="1"/>
</dbReference>
<dbReference type="InterPro" id="IPR006086">
    <property type="entry name" value="XPG-I_dom"/>
</dbReference>
<dbReference type="InterPro" id="IPR008918">
    <property type="entry name" value="HhH2"/>
</dbReference>
<dbReference type="InterPro" id="IPR029060">
    <property type="entry name" value="PIN-like_dom_sf"/>
</dbReference>
<protein>
    <recommendedName>
        <fullName evidence="4">XPG-I domain-containing protein</fullName>
    </recommendedName>
</protein>
<organism evidence="5 6">
    <name type="scientific">Parelaphostrongylus tenuis</name>
    <name type="common">Meningeal worm</name>
    <dbReference type="NCBI Taxonomy" id="148309"/>
    <lineage>
        <taxon>Eukaryota</taxon>
        <taxon>Metazoa</taxon>
        <taxon>Ecdysozoa</taxon>
        <taxon>Nematoda</taxon>
        <taxon>Chromadorea</taxon>
        <taxon>Rhabditida</taxon>
        <taxon>Rhabditina</taxon>
        <taxon>Rhabditomorpha</taxon>
        <taxon>Strongyloidea</taxon>
        <taxon>Metastrongylidae</taxon>
        <taxon>Parelaphostrongylus</taxon>
    </lineage>
</organism>
<dbReference type="CDD" id="cd09868">
    <property type="entry name" value="PIN_XPG_RAD2"/>
    <property type="match status" value="1"/>
</dbReference>
<dbReference type="PRINTS" id="PR00853">
    <property type="entry name" value="XPGRADSUPER"/>
</dbReference>
<dbReference type="SMART" id="SM00484">
    <property type="entry name" value="XPGI"/>
    <property type="match status" value="1"/>
</dbReference>
<feature type="compositionally biased region" description="Basic residues" evidence="3">
    <location>
        <begin position="190"/>
        <end position="212"/>
    </location>
</feature>
<dbReference type="PANTHER" id="PTHR16171:SF7">
    <property type="entry name" value="DNA REPAIR PROTEIN RAD2"/>
    <property type="match status" value="1"/>
</dbReference>
<proteinExistence type="predicted"/>
<dbReference type="InterPro" id="IPR006084">
    <property type="entry name" value="XPG/Rad2"/>
</dbReference>
<dbReference type="SUPFAM" id="SSF47807">
    <property type="entry name" value="5' to 3' exonuclease, C-terminal subdomain"/>
    <property type="match status" value="1"/>
</dbReference>
<accession>A0AAD5N3K2</accession>
<dbReference type="SUPFAM" id="SSF88723">
    <property type="entry name" value="PIN domain-like"/>
    <property type="match status" value="1"/>
</dbReference>
<feature type="domain" description="XPG-I" evidence="4">
    <location>
        <begin position="379"/>
        <end position="448"/>
    </location>
</feature>
<feature type="compositionally biased region" description="Polar residues" evidence="3">
    <location>
        <begin position="171"/>
        <end position="187"/>
    </location>
</feature>
<dbReference type="Proteomes" id="UP001196413">
    <property type="component" value="Unassembled WGS sequence"/>
</dbReference>
<dbReference type="PANTHER" id="PTHR16171">
    <property type="entry name" value="DNA REPAIR PROTEIN COMPLEMENTING XP-G CELLS-RELATED"/>
    <property type="match status" value="1"/>
</dbReference>
<evidence type="ECO:0000313" key="6">
    <source>
        <dbReference type="Proteomes" id="UP001196413"/>
    </source>
</evidence>
<dbReference type="GO" id="GO:0003697">
    <property type="term" value="F:single-stranded DNA binding"/>
    <property type="evidence" value="ECO:0007669"/>
    <property type="project" value="TreeGrafter"/>
</dbReference>
<sequence length="701" mass="79941">MAVPSFKNKVLDERRLRKHADEVGLSRSKKRHLLDLATGSQTQAEIEAVKKKLAAENTKRQLLENNLFDILPTKPLETVELSDEDDDAMIVEKRQFYPDTLPSNAVGFLVEERERIRADRLRPSQIPTDSKTFSDFQLKRLLFRSGLNKRIQQLCQNPEVLPNEIPQLTVDSTSCSQTPRFSLSDDGSQVHKRKRRLKRSKTSWQSKKRRNSVLKTTKLRKKRLFKGICSTSRQRSQWKSTSDDSDSGEVYSKTTMIENHAKRNMVHRTAGTVILRSDDWSSDSGTDDFIDVPSIDLPLEHDILASETKQESEKEEVNFPSISQVELKCEADYSSDETSEHWDPALDEDLKWSNKEDVRTDTSAGRDSDSYKDLQDFLSACGFPWIEAPGEAEAQCVQLEKLGLVQGVISDDSDVWAFGASCVYRHLFSKNRNVQHYESRVIQQSLGLSQSEIVGLAVISGGDYSSSLTGIGVVNALELLSEFAAAKSSTQSESQECETIKTLKNIEEWMMTFESNVESPEPSPIRRKLRSAILKNNDMDKIKSIVNDEVVAAYFHPNVDNSTEKFRWRSVDINCVRHLLYNRLGWDDEKFEKQTLIALQRWNDFISGKTSYQRHITSYMCKLQQSPDEQKTKLTKRVETALVKLSKRTGSSSNISAVSTEPVKRTLPKKKQHPRKRGRQLRNLNVSQNLQLSEESDFDSD</sequence>
<comment type="caution">
    <text evidence="5">The sequence shown here is derived from an EMBL/GenBank/DDBJ whole genome shotgun (WGS) entry which is preliminary data.</text>
</comment>
<dbReference type="GO" id="GO:0005634">
    <property type="term" value="C:nucleus"/>
    <property type="evidence" value="ECO:0007669"/>
    <property type="project" value="UniProtKB-SubCell"/>
</dbReference>
<comment type="subcellular location">
    <subcellularLocation>
        <location evidence="1">Nucleus</location>
    </subcellularLocation>
</comment>
<evidence type="ECO:0000313" key="5">
    <source>
        <dbReference type="EMBL" id="KAJ1359581.1"/>
    </source>
</evidence>
<feature type="compositionally biased region" description="Polar residues" evidence="3">
    <location>
        <begin position="682"/>
        <end position="693"/>
    </location>
</feature>
<evidence type="ECO:0000256" key="3">
    <source>
        <dbReference type="SAM" id="MobiDB-lite"/>
    </source>
</evidence>
<keyword evidence="2" id="KW-0539">Nucleus</keyword>
<evidence type="ECO:0000256" key="2">
    <source>
        <dbReference type="ARBA" id="ARBA00023242"/>
    </source>
</evidence>
<dbReference type="EMBL" id="JAHQIW010003651">
    <property type="protein sequence ID" value="KAJ1359581.1"/>
    <property type="molecule type" value="Genomic_DNA"/>
</dbReference>
<feature type="region of interest" description="Disordered" evidence="3">
    <location>
        <begin position="652"/>
        <end position="701"/>
    </location>
</feature>
<feature type="region of interest" description="Disordered" evidence="3">
    <location>
        <begin position="171"/>
        <end position="212"/>
    </location>
</feature>
<feature type="compositionally biased region" description="Basic residues" evidence="3">
    <location>
        <begin position="666"/>
        <end position="680"/>
    </location>
</feature>
<dbReference type="AlphaFoldDB" id="A0AAD5N3K2"/>